<feature type="domain" description="HTH lacI-type" evidence="4">
    <location>
        <begin position="7"/>
        <end position="61"/>
    </location>
</feature>
<dbReference type="KEGG" id="rbd:ALSL_1639"/>
<organism evidence="5 6">
    <name type="scientific">Aerosticca soli</name>
    <dbReference type="NCBI Taxonomy" id="2010829"/>
    <lineage>
        <taxon>Bacteria</taxon>
        <taxon>Pseudomonadati</taxon>
        <taxon>Pseudomonadota</taxon>
        <taxon>Gammaproteobacteria</taxon>
        <taxon>Lysobacterales</taxon>
        <taxon>Rhodanobacteraceae</taxon>
        <taxon>Aerosticca</taxon>
    </lineage>
</organism>
<dbReference type="AlphaFoldDB" id="A0A2Z6E5G5"/>
<accession>A0A2Z6E5G5</accession>
<protein>
    <submittedName>
        <fullName evidence="5">Transcriptional regulator of maltose utilization</fullName>
    </submittedName>
</protein>
<evidence type="ECO:0000256" key="3">
    <source>
        <dbReference type="ARBA" id="ARBA00023163"/>
    </source>
</evidence>
<dbReference type="InterPro" id="IPR046335">
    <property type="entry name" value="LacI/GalR-like_sensor"/>
</dbReference>
<dbReference type="PANTHER" id="PTHR30146">
    <property type="entry name" value="LACI-RELATED TRANSCRIPTIONAL REPRESSOR"/>
    <property type="match status" value="1"/>
</dbReference>
<keyword evidence="6" id="KW-1185">Reference proteome</keyword>
<evidence type="ECO:0000313" key="6">
    <source>
        <dbReference type="Proteomes" id="UP000270530"/>
    </source>
</evidence>
<dbReference type="SUPFAM" id="SSF53822">
    <property type="entry name" value="Periplasmic binding protein-like I"/>
    <property type="match status" value="1"/>
</dbReference>
<reference evidence="6" key="1">
    <citation type="submission" date="2018-04" db="EMBL/GenBank/DDBJ databases">
        <authorList>
            <person name="Watanabe M."/>
            <person name="Kojima H."/>
        </authorList>
    </citation>
    <scope>NUCLEOTIDE SEQUENCE [LARGE SCALE GENOMIC DNA]</scope>
    <source>
        <strain evidence="6">Dysh456</strain>
    </source>
</reference>
<reference evidence="6" key="2">
    <citation type="submission" date="2018-06" db="EMBL/GenBank/DDBJ databases">
        <title>Genome sequence of Rhodanobacteraceae bacterium strain Dysh456.</title>
        <authorList>
            <person name="Fukui M."/>
        </authorList>
    </citation>
    <scope>NUCLEOTIDE SEQUENCE [LARGE SCALE GENOMIC DNA]</scope>
    <source>
        <strain evidence="6">Dysh456</strain>
    </source>
</reference>
<sequence length="346" mass="37339">MRERSRITSFDIAHRAGVSQSTVSRALRGSSQVNEETRQRVLRAVAELNYKVDKNASNLRRKHAGTLALLLSEDPTADESHINPFFLSMLGAITRACAQHDYDLLVSFQQFSPDWHADYAEAHKADGIILLGYGDYLSYCDKLRRLAERGTRAVRWGAVLPGQGDVSIGCDNHAGGRLVTEHLLAQGCRRIAFLGDASSHYPEFFARYLGYAETLEQAGITVDPALQVDAVSTESAGQAALATLLARGVAFDAVFAASDLIAIGALHALGAHGLRVPADVALAGFDDIALAGFVNPPLTSVLQDTQQAGRILVESLLRLIRGEPVASTLLPVTLKVRRSSLRREAG</sequence>
<name>A0A2Z6E5G5_9GAMM</name>
<dbReference type="GO" id="GO:0003700">
    <property type="term" value="F:DNA-binding transcription factor activity"/>
    <property type="evidence" value="ECO:0007669"/>
    <property type="project" value="TreeGrafter"/>
</dbReference>
<dbReference type="InterPro" id="IPR000843">
    <property type="entry name" value="HTH_LacI"/>
</dbReference>
<keyword evidence="3" id="KW-0804">Transcription</keyword>
<evidence type="ECO:0000256" key="1">
    <source>
        <dbReference type="ARBA" id="ARBA00023015"/>
    </source>
</evidence>
<dbReference type="PANTHER" id="PTHR30146:SF120">
    <property type="entry name" value="ALANINE RACEMASE"/>
    <property type="match status" value="1"/>
</dbReference>
<keyword evidence="2" id="KW-0238">DNA-binding</keyword>
<evidence type="ECO:0000259" key="4">
    <source>
        <dbReference type="PROSITE" id="PS50932"/>
    </source>
</evidence>
<dbReference type="PROSITE" id="PS50932">
    <property type="entry name" value="HTH_LACI_2"/>
    <property type="match status" value="1"/>
</dbReference>
<dbReference type="Gene3D" id="1.10.260.40">
    <property type="entry name" value="lambda repressor-like DNA-binding domains"/>
    <property type="match status" value="1"/>
</dbReference>
<keyword evidence="1" id="KW-0805">Transcription regulation</keyword>
<dbReference type="InterPro" id="IPR028082">
    <property type="entry name" value="Peripla_BP_I"/>
</dbReference>
<dbReference type="RefSeq" id="WP_126538151.1">
    <property type="nucleotide sequence ID" value="NZ_AP018560.1"/>
</dbReference>
<dbReference type="Proteomes" id="UP000270530">
    <property type="component" value="Chromosome"/>
</dbReference>
<dbReference type="OrthoDB" id="5681588at2"/>
<dbReference type="CDD" id="cd06295">
    <property type="entry name" value="PBP1_CelR"/>
    <property type="match status" value="1"/>
</dbReference>
<proteinExistence type="predicted"/>
<dbReference type="EMBL" id="AP018560">
    <property type="protein sequence ID" value="BBD80293.1"/>
    <property type="molecule type" value="Genomic_DNA"/>
</dbReference>
<dbReference type="CDD" id="cd01392">
    <property type="entry name" value="HTH_LacI"/>
    <property type="match status" value="1"/>
</dbReference>
<dbReference type="Pfam" id="PF00356">
    <property type="entry name" value="LacI"/>
    <property type="match status" value="1"/>
</dbReference>
<evidence type="ECO:0000313" key="5">
    <source>
        <dbReference type="EMBL" id="BBD80293.1"/>
    </source>
</evidence>
<dbReference type="InterPro" id="IPR010982">
    <property type="entry name" value="Lambda_DNA-bd_dom_sf"/>
</dbReference>
<dbReference type="SMART" id="SM00354">
    <property type="entry name" value="HTH_LACI"/>
    <property type="match status" value="1"/>
</dbReference>
<dbReference type="Gene3D" id="3.40.50.2300">
    <property type="match status" value="2"/>
</dbReference>
<gene>
    <name evidence="5" type="ORF">ALSL_1639</name>
</gene>
<dbReference type="SUPFAM" id="SSF47413">
    <property type="entry name" value="lambda repressor-like DNA-binding domains"/>
    <property type="match status" value="1"/>
</dbReference>
<dbReference type="Pfam" id="PF13377">
    <property type="entry name" value="Peripla_BP_3"/>
    <property type="match status" value="1"/>
</dbReference>
<evidence type="ECO:0000256" key="2">
    <source>
        <dbReference type="ARBA" id="ARBA00023125"/>
    </source>
</evidence>
<dbReference type="GO" id="GO:0000976">
    <property type="term" value="F:transcription cis-regulatory region binding"/>
    <property type="evidence" value="ECO:0007669"/>
    <property type="project" value="TreeGrafter"/>
</dbReference>